<organism evidence="2 3">
    <name type="scientific">Luteococcus japonicus</name>
    <dbReference type="NCBI Taxonomy" id="33984"/>
    <lineage>
        <taxon>Bacteria</taxon>
        <taxon>Bacillati</taxon>
        <taxon>Actinomycetota</taxon>
        <taxon>Actinomycetes</taxon>
        <taxon>Propionibacteriales</taxon>
        <taxon>Propionibacteriaceae</taxon>
        <taxon>Luteococcus</taxon>
    </lineage>
</organism>
<comment type="caution">
    <text evidence="2">The sequence shown here is derived from an EMBL/GenBank/DDBJ whole genome shotgun (WGS) entry which is preliminary data.</text>
</comment>
<dbReference type="Proteomes" id="UP000275749">
    <property type="component" value="Unassembled WGS sequence"/>
</dbReference>
<dbReference type="AlphaFoldDB" id="A0A3N1ZX32"/>
<accession>A0A3N1ZX32</accession>
<dbReference type="EMBL" id="RKHG01000001">
    <property type="protein sequence ID" value="ROR55413.1"/>
    <property type="molecule type" value="Genomic_DNA"/>
</dbReference>
<evidence type="ECO:0000313" key="2">
    <source>
        <dbReference type="EMBL" id="ROR55413.1"/>
    </source>
</evidence>
<gene>
    <name evidence="2" type="ORF">EDD41_2682</name>
</gene>
<protein>
    <submittedName>
        <fullName evidence="2">Uncharacterized protein</fullName>
    </submittedName>
</protein>
<name>A0A3N1ZX32_9ACTN</name>
<feature type="region of interest" description="Disordered" evidence="1">
    <location>
        <begin position="39"/>
        <end position="103"/>
    </location>
</feature>
<proteinExistence type="predicted"/>
<evidence type="ECO:0000313" key="3">
    <source>
        <dbReference type="Proteomes" id="UP000275749"/>
    </source>
</evidence>
<reference evidence="2 3" key="1">
    <citation type="submission" date="2018-11" db="EMBL/GenBank/DDBJ databases">
        <title>Sequencing the genomes of 1000 actinobacteria strains.</title>
        <authorList>
            <person name="Klenk H.-P."/>
        </authorList>
    </citation>
    <scope>NUCLEOTIDE SEQUENCE [LARGE SCALE GENOMIC DNA]</scope>
    <source>
        <strain evidence="2 3">DSM 10546</strain>
    </source>
</reference>
<evidence type="ECO:0000256" key="1">
    <source>
        <dbReference type="SAM" id="MobiDB-lite"/>
    </source>
</evidence>
<sequence>MARAPTGVRAIIVPVGSLLRLGSHVAWYCSTQRVGHPKLGTPRSSYVGIGPPGTAGRRDERSADVEASASHHVGTESRCLSSRDLAPEVQGSERQLRSGTQAAREVVPSMSITLGVVGSRQVAV</sequence>